<gene>
    <name evidence="1" type="ORF">TorRG33x02_035650</name>
</gene>
<accession>A0A2P5FRT8</accession>
<sequence length="53" mass="5506">MKSSVLDFATGARKSNAEMQMSASITTVGPSLVPIGGLVTMYCDLRGLILGIC</sequence>
<dbReference type="InParanoid" id="A0A2P5FRT8"/>
<dbReference type="Proteomes" id="UP000237000">
    <property type="component" value="Unassembled WGS sequence"/>
</dbReference>
<dbReference type="EMBL" id="JXTC01000012">
    <property type="protein sequence ID" value="POO00491.1"/>
    <property type="molecule type" value="Genomic_DNA"/>
</dbReference>
<evidence type="ECO:0000313" key="1">
    <source>
        <dbReference type="EMBL" id="POO00491.1"/>
    </source>
</evidence>
<evidence type="ECO:0000313" key="2">
    <source>
        <dbReference type="Proteomes" id="UP000237000"/>
    </source>
</evidence>
<dbReference type="AlphaFoldDB" id="A0A2P5FRT8"/>
<proteinExistence type="predicted"/>
<name>A0A2P5FRT8_TREOI</name>
<protein>
    <submittedName>
        <fullName evidence="1">Uncharacterized protein</fullName>
    </submittedName>
</protein>
<reference evidence="2" key="1">
    <citation type="submission" date="2016-06" db="EMBL/GenBank/DDBJ databases">
        <title>Parallel loss of symbiosis genes in relatives of nitrogen-fixing non-legume Parasponia.</title>
        <authorList>
            <person name="Van Velzen R."/>
            <person name="Holmer R."/>
            <person name="Bu F."/>
            <person name="Rutten L."/>
            <person name="Van Zeijl A."/>
            <person name="Liu W."/>
            <person name="Santuari L."/>
            <person name="Cao Q."/>
            <person name="Sharma T."/>
            <person name="Shen D."/>
            <person name="Roswanjaya Y."/>
            <person name="Wardhani T."/>
            <person name="Kalhor M.S."/>
            <person name="Jansen J."/>
            <person name="Van den Hoogen J."/>
            <person name="Gungor B."/>
            <person name="Hartog M."/>
            <person name="Hontelez J."/>
            <person name="Verver J."/>
            <person name="Yang W.-C."/>
            <person name="Schijlen E."/>
            <person name="Repin R."/>
            <person name="Schilthuizen M."/>
            <person name="Schranz E."/>
            <person name="Heidstra R."/>
            <person name="Miyata K."/>
            <person name="Fedorova E."/>
            <person name="Kohlen W."/>
            <person name="Bisseling T."/>
            <person name="Smit S."/>
            <person name="Geurts R."/>
        </authorList>
    </citation>
    <scope>NUCLEOTIDE SEQUENCE [LARGE SCALE GENOMIC DNA]</scope>
    <source>
        <strain evidence="2">cv. RG33-2</strain>
    </source>
</reference>
<organism evidence="1 2">
    <name type="scientific">Trema orientale</name>
    <name type="common">Charcoal tree</name>
    <name type="synonym">Celtis orientalis</name>
    <dbReference type="NCBI Taxonomy" id="63057"/>
    <lineage>
        <taxon>Eukaryota</taxon>
        <taxon>Viridiplantae</taxon>
        <taxon>Streptophyta</taxon>
        <taxon>Embryophyta</taxon>
        <taxon>Tracheophyta</taxon>
        <taxon>Spermatophyta</taxon>
        <taxon>Magnoliopsida</taxon>
        <taxon>eudicotyledons</taxon>
        <taxon>Gunneridae</taxon>
        <taxon>Pentapetalae</taxon>
        <taxon>rosids</taxon>
        <taxon>fabids</taxon>
        <taxon>Rosales</taxon>
        <taxon>Cannabaceae</taxon>
        <taxon>Trema</taxon>
    </lineage>
</organism>
<comment type="caution">
    <text evidence="1">The sequence shown here is derived from an EMBL/GenBank/DDBJ whole genome shotgun (WGS) entry which is preliminary data.</text>
</comment>
<keyword evidence="2" id="KW-1185">Reference proteome</keyword>